<comment type="caution">
    <text evidence="1">The sequence shown here is derived from an EMBL/GenBank/DDBJ whole genome shotgun (WGS) entry which is preliminary data.</text>
</comment>
<gene>
    <name evidence="1" type="ORF">WKI47_20225</name>
</gene>
<accession>A0ACC6PHA8</accession>
<reference evidence="1" key="1">
    <citation type="submission" date="2024-03" db="EMBL/GenBank/DDBJ databases">
        <title>Whole genome sequecning of epiphytes from Marcgravia umbellata leaves.</title>
        <authorList>
            <person name="Kumar G."/>
            <person name="Savka M.A."/>
        </authorList>
    </citation>
    <scope>NUCLEOTIDE SEQUENCE</scope>
    <source>
        <strain evidence="1">RIT_BL5</strain>
    </source>
</reference>
<dbReference type="EMBL" id="JBBKAR010000052">
    <property type="protein sequence ID" value="MEJ8306237.1"/>
    <property type="molecule type" value="Genomic_DNA"/>
</dbReference>
<evidence type="ECO:0000313" key="2">
    <source>
        <dbReference type="Proteomes" id="UP001380953"/>
    </source>
</evidence>
<protein>
    <submittedName>
        <fullName evidence="1">S-layer homology domain-containing protein</fullName>
    </submittedName>
</protein>
<name>A0ACC6PHA8_9BACL</name>
<keyword evidence="2" id="KW-1185">Reference proteome</keyword>
<dbReference type="Proteomes" id="UP001380953">
    <property type="component" value="Unassembled WGS sequence"/>
</dbReference>
<sequence length="3716" mass="372407">MQKGAQKRGWKSWFSGLMAIVLLIAMFPLAPEKAKAAGTLTVTSSVPGAVAGDTTDISLTYSNSAVLTLNLGALDYILPAGIKATTDDQINGVNLTPSQILDNGQRVRLSGLSLSLLQANTTLLLKQKTIPNSGTYNFEAKVYGVTLTVINTNPSESLSGSLLVSPLTLPLASITTTNNSGDNDTIAFSGVKAQDIVKIYNTNGTLRTTLTASEDGTLSVPLTLTPSGGSVSVSLTRGGVESAKVQVSYLAEIVPPILVNSIYVSNQPGNADSVTVTNLTPGDTVRLYSTLAGGTAFATSSAVASGQTSVVIPTTLTRLGGTLYASRVRSGLESVRTPVVYLPEVLAALTADVVTITNGSGNADTVRVTGLTQGDIVYVYASDETLLDTFTANSSGVAQGTIALKPGGGNVNVVLERDGIRSAALPVAYVAETVRSLLATEVTITNNPNDSDFIRVTALENGDRIVVKVGAEDPFTSAPVTNGEIDIPVTLLPGGGSVTVGILRNTIEGPKLTLIYDAERVEAPTSAQITTVNNSGSADTVTVSGLLAGDTVVVYGSANGTTELGREAVGNNGIPTSATVGVTLTPDGGTAYVAIQRHGVLSARTAATYSAETVPAPLPGAITVTNGSFSTDTVRVTGLQSGDTVRVYQANGTTLLGTTTAVESGGNFVASLTNQTLTPTGGSLQVSIVRNTVESPKTTVSYNAEYVAPPAPAAIRVTNNASPAADTVSVTGLNAGDSIRVYRTGETTASFSAVNGIASGTLTLLANGGTLSVSILRNGVESTATPVAYPAEIPNFVGSISVINAEGDEDSFNLSGMVPLTTVEVFSQSQGTGTETWTGTVASDGTVSIPVTLAPGGGTLSFRFTPPLGGVSATIDVAYGREPVTPPAAASITVTNNSGNDDNVTVSDIRVGDLVTISGVDGNGALTTIGSGTVTGPSGTDEISVDVTLAPAGGTIAVGLTRGGLTSAETLVNYASEVVNAPSVADIQVANGSGTGTDSVTVGSLQIGDVITVTSYAADDTEVDSDTATASGTTATADVQLSPLGGYVTVTITRNTIVSAATRANYNAETIAAPLPAAITVTNAPGTSQDRVEVSGLVGGDYVTVVTYDASNVEVDRDTVAAQGTTATANVELAPAGGYAAVTIIRYSVGGIGGVASAATRVAYNAELVPPPAAEDITITNNSGDGDTVVVRGLQTGDEIRVYNEDGSEYLGPGTASNGTATANVKLLPSGGTVWVMIFRNTLQSQGTQKPYASEVVAAPAVADVTVVNAAGPSDTVTVSGLQAGDEATVTTEANVSQSGTVATGATSVTIPVTLAPGGGIVQVTIKRNTINSPATGVPYAAEVIPAPALSNISVSNVSNTGGIVDTVTVSGVTAGDIVHVYDSSYVQIGSGTSAGASVTVTIPDNLEAEGGSLFVTLERDGLMSDYVAVIYGAETVEPIDTALVSADNAVGNSDTLTVGGLNAGETLRVYRANGSELTVQLSVSNPNVYETTFAAGGETLTLVRVRGGIESVGVSFAVGAELVPSVDEGSITVVNNTGNQDTVTVDVAAADYETGDTYIVYDESMNSLGRSSVYANGAFTISVTLLPTGGTVQVALERRTVVGPATSVTYTAEAAEPNAGPPASDITVTNGLGDNDPVVVDNVTAGDIVVVYGAGGVELGRATANADGSLTVRVDLADGSGGTIEVSIIRDGNESIRTPKTYAAYDAALPPVPQEAQVTIVRSSDPNEEDVVTVTGLVQNDEVEFYDDEDTQIGTATANASGVAVLRTLSLKSYASTLKLFVLRAGVSSGALAVSYPAETSTLTPPPAANITVNNAAGIANDTVTVSGVTAGDRIRVYTSNGATLLGEATATSSTVVVPVQLSAAAGSVRVSLVRGSTESTGTLKAYAAEPSTTPPPSAADITVVNAPGTANDTVTVLGVASGDIVRVYSADGTVELGERTSTGTSVVIYVALAAGGGTVGVSVERGGFQSTRTAVTYGAETVQKPNAPTAANIAVQNNAGTVNDSVTVTGVQSGDLVRVYEANGTTPIGQATASGTSVTIPVALNAAGGSVTATVERGGTASDRSVAVTYAADPTPAAPSAPAAGNITVTNAPGTTSDSVVVVDDVRSGDLVRVYAANGTTLLGQLLSTGTSVTIPVELNPAGGSIRVTIERGGIESALSVAVAYTAEPGAPTAPDAPAAGDVTVDNQTGTTNDTVTVSNVQNGDLVRVYAANGTTLLGQHTSTGTTAVVAVSLGAAAGNVRVSIERGGLQSALSAPVAYAAEPAAPTAPDAPAIADITVDNQTGTTNDTVTVLNVQTGDLVRVYAADGTTLLGQHTSTGTTAVVAVSLGAAAGDVRVSIERGGLESALSDPVGYVAEPAGPTAPDAPVSGDITVDNQPGTTNDTVTVLNVQTGDLVRVYATDGTTLLGQHTSTGTTAVVAVSLGAAAGDVRVSIERGGLESALSDPVSYVAEPAGPTAPDAPVSGDITVDNQPGTANDTVTVANVQNGDLVRVYASNQTTLLGQNTATGTTVSIPVELTANAGNVYVSITRAGLESLKTQATYSDEAVPAIDSASFDTTVYQGGSGTVVVSNVGILAGDTIILRVGGSEIARGSAIADGEVTITVASGQLLEAGGTFDAVLERSGIESTPPTSVTYAPVAAGTLQPPTVTQVTYNRDAGIVIVSGLQEGDIVNVTVDGGAPNASQPVATGETSASVPGFTFLPQGGTIRVTVSRGPDTSAPVTVVYDAIAPSAANAADISIVNNDGAATDFVTVENLTAGDRVIVYTADGSTVLGQATASGSTLAVPVILDPAGGSVQVVIVRYGLQSPPTTQTYGTETSGVTAPLPGDITVTNNAGNNDTVAVTGVQVGDIVTVYANNGTTILGKETVTTAGTITLEVTLDPGAGSVQVSITRGTAESGKTPQTYVAEPGGVTAPDENDITVANNPGNSDTVTVTGVQVGDIVTVYANNGTTILGKETVTTAGTITLEVTLDPGAGSVQVSITRGTAESGKTPQTYVAEPGGVTAPDANDITVANNPGNSDTVTVTGVQVGDIVTVYANNGTTILGKETVTTAGTITLDVTLDPGAGGVQVSITRGTAESGKTPKSYTAEGSTVTAPSADDITVTNNTGNADTVTVAGLQIGDIVTVYAADGIAVLGQATATAAGSLTLNVTLGAAAGNVRVAITRGNVQSAKTPKAYLAESNNVPAPALSDIQVVNNLGSQDTVTVTNVQVGDTVTVYAANGTTVLARVTATTAGTLTIPLTLPEGSGIVNVTITRGNVESQPASPNYTAEPTTLDAPAAASITVNNITGNSDNVTLTGLQAGDIITVYAANGTTILDRVTVGSDPATWVVPVTLNAAGGSVQVSITRGGIESGKTSVAYGAEPASVPAPVASDVTVNNNGATGSSVVVTNVQPGDIVTIYAANGTTIIGRAQVQPGATSIAIPVSLNEAGGSVQVTLTRGTTQSAPTLITYPARVEEQGPGTGGGTGGGTATPGGDGANPVTPATTPGGGNPVTPETLGEGEELEADGTGRVVPLVTAGNRTFADIQGHWAQDSIERLASLGILNGKNANTFDADSDVTRAEFTKMVSSLLGIASNADPAFDDVDTDDWHAPHVQGAYEQGIVQGYGDGTFQPNDTITRQEMTQILMNSMQWLQSDVFGSDPDYDSASAYNDYSSVGNWAQEPVARMLQEGLIIGKPGNRIDPGNNASRGEAATVIARLIDRMNNNFTIE</sequence>
<organism evidence="1 2">
    <name type="scientific">Saccharibacillus sacchari</name>
    <dbReference type="NCBI Taxonomy" id="456493"/>
    <lineage>
        <taxon>Bacteria</taxon>
        <taxon>Bacillati</taxon>
        <taxon>Bacillota</taxon>
        <taxon>Bacilli</taxon>
        <taxon>Bacillales</taxon>
        <taxon>Paenibacillaceae</taxon>
        <taxon>Saccharibacillus</taxon>
    </lineage>
</organism>
<evidence type="ECO:0000313" key="1">
    <source>
        <dbReference type="EMBL" id="MEJ8306237.1"/>
    </source>
</evidence>
<proteinExistence type="predicted"/>